<dbReference type="HOGENOM" id="CLU_044935_3_1_1"/>
<feature type="region of interest" description="Disordered" evidence="1">
    <location>
        <begin position="70"/>
        <end position="103"/>
    </location>
</feature>
<dbReference type="InterPro" id="IPR056866">
    <property type="entry name" value="Znf_WRKY19"/>
</dbReference>
<feature type="compositionally biased region" description="Polar residues" evidence="1">
    <location>
        <begin position="70"/>
        <end position="82"/>
    </location>
</feature>
<organism evidence="3">
    <name type="scientific">Albugo laibachii Nc14</name>
    <dbReference type="NCBI Taxonomy" id="890382"/>
    <lineage>
        <taxon>Eukaryota</taxon>
        <taxon>Sar</taxon>
        <taxon>Stramenopiles</taxon>
        <taxon>Oomycota</taxon>
        <taxon>Peronosporomycetes</taxon>
        <taxon>Albuginales</taxon>
        <taxon>Albuginaceae</taxon>
        <taxon>Albugo</taxon>
    </lineage>
</organism>
<proteinExistence type="predicted"/>
<reference evidence="3" key="2">
    <citation type="submission" date="2011-02" db="EMBL/GenBank/DDBJ databases">
        <authorList>
            <person name="MacLean D."/>
        </authorList>
    </citation>
    <scope>NUCLEOTIDE SEQUENCE</scope>
</reference>
<dbReference type="PANTHER" id="PTHR31827:SF1">
    <property type="entry name" value="EMB|CAB89363.1"/>
    <property type="match status" value="1"/>
</dbReference>
<sequence length="204" mass="22277">MLTRNFYNISTAFVYDCDHTLLIMSTCMAKNSLQFILSDESGNFNDSSSDSYHSYQSKLVSAESQGNGLESVYESNTSSMQPKSPADVAPSELTDSSSDNAKQSKKSSKFCMVEDCMKRAKHSRRCWKHGGSIPCKMPNCINRAKAKGLCWSHGGGRPCRIASCGTIAVSNGVCWAHGGGKRCLVPDCGRPASRRTPHLCRKCI</sequence>
<dbReference type="PANTHER" id="PTHR31827">
    <property type="entry name" value="EMB|CAB89363.1"/>
    <property type="match status" value="1"/>
</dbReference>
<protein>
    <submittedName>
        <fullName evidence="3">Uncharacterized protein AlNc14C64G4579</fullName>
    </submittedName>
</protein>
<reference evidence="3" key="1">
    <citation type="journal article" date="2011" name="PLoS Biol.">
        <title>Gene gain and loss during evolution of obligate parasitism in the white rust pathogen of Arabidopsis thaliana.</title>
        <authorList>
            <person name="Kemen E."/>
            <person name="Gardiner A."/>
            <person name="Schultz-Larsen T."/>
            <person name="Kemen A.C."/>
            <person name="Balmuth A.L."/>
            <person name="Robert-Seilaniantz A."/>
            <person name="Bailey K."/>
            <person name="Holub E."/>
            <person name="Studholme D.J."/>
            <person name="Maclean D."/>
            <person name="Jones J.D."/>
        </authorList>
    </citation>
    <scope>NUCLEOTIDE SEQUENCE</scope>
</reference>
<evidence type="ECO:0000313" key="3">
    <source>
        <dbReference type="EMBL" id="CCA19131.1"/>
    </source>
</evidence>
<accession>F0WD59</accession>
<name>F0WD59_9STRA</name>
<evidence type="ECO:0000259" key="2">
    <source>
        <dbReference type="Pfam" id="PF24906"/>
    </source>
</evidence>
<evidence type="ECO:0000256" key="1">
    <source>
        <dbReference type="SAM" id="MobiDB-lite"/>
    </source>
</evidence>
<dbReference type="AlphaFoldDB" id="F0WD59"/>
<feature type="domain" description="WRKY19-like zinc finger" evidence="2">
    <location>
        <begin position="135"/>
        <end position="155"/>
    </location>
</feature>
<dbReference type="Pfam" id="PF24906">
    <property type="entry name" value="Zf_WRKY19"/>
    <property type="match status" value="1"/>
</dbReference>
<gene>
    <name evidence="3" type="primary">AlNc14C64G4579</name>
    <name evidence="3" type="ORF">ALNC14_052740</name>
</gene>
<dbReference type="EMBL" id="FR824109">
    <property type="protein sequence ID" value="CCA19131.1"/>
    <property type="molecule type" value="Genomic_DNA"/>
</dbReference>